<dbReference type="Proteomes" id="UP000245981">
    <property type="component" value="Unassembled WGS sequence"/>
</dbReference>
<dbReference type="EMBL" id="QGHF01000003">
    <property type="protein sequence ID" value="PWK98450.1"/>
    <property type="molecule type" value="Genomic_DNA"/>
</dbReference>
<proteinExistence type="predicted"/>
<protein>
    <submittedName>
        <fullName evidence="2">Uncharacterized protein</fullName>
    </submittedName>
</protein>
<keyword evidence="1" id="KW-0472">Membrane</keyword>
<dbReference type="AlphaFoldDB" id="A0A2V2BBU2"/>
<sequence length="58" mass="6896">MKLFVVWLLQSFFYLVPIIASVVGAYFTVRFVPFYPMGFVVAWVGIVAYFYIRYSKWV</sequence>
<keyword evidence="1" id="KW-1133">Transmembrane helix</keyword>
<accession>A0A2V2BBU2</accession>
<organism evidence="2 3">
    <name type="scientific">Pantoea allii</name>
    <dbReference type="NCBI Taxonomy" id="574096"/>
    <lineage>
        <taxon>Bacteria</taxon>
        <taxon>Pseudomonadati</taxon>
        <taxon>Pseudomonadota</taxon>
        <taxon>Gammaproteobacteria</taxon>
        <taxon>Enterobacterales</taxon>
        <taxon>Erwiniaceae</taxon>
        <taxon>Pantoea</taxon>
    </lineage>
</organism>
<evidence type="ECO:0000313" key="2">
    <source>
        <dbReference type="EMBL" id="PWK98450.1"/>
    </source>
</evidence>
<comment type="caution">
    <text evidence="2">The sequence shown here is derived from an EMBL/GenBank/DDBJ whole genome shotgun (WGS) entry which is preliminary data.</text>
</comment>
<name>A0A2V2BBU2_9GAMM</name>
<reference evidence="2 3" key="1">
    <citation type="submission" date="2018-05" db="EMBL/GenBank/DDBJ databases">
        <title>Genomic Encyclopedia of Type Strains, Phase IV (KMG-V): Genome sequencing to study the core and pangenomes of soil and plant-associated prokaryotes.</title>
        <authorList>
            <person name="Whitman W."/>
        </authorList>
    </citation>
    <scope>NUCLEOTIDE SEQUENCE [LARGE SCALE GENOMIC DNA]</scope>
    <source>
        <strain evidence="2 3">PNA 200-10</strain>
    </source>
</reference>
<gene>
    <name evidence="2" type="ORF">C7431_103215</name>
</gene>
<evidence type="ECO:0000313" key="3">
    <source>
        <dbReference type="Proteomes" id="UP000245981"/>
    </source>
</evidence>
<feature type="transmembrane region" description="Helical" evidence="1">
    <location>
        <begin position="34"/>
        <end position="52"/>
    </location>
</feature>
<evidence type="ECO:0000256" key="1">
    <source>
        <dbReference type="SAM" id="Phobius"/>
    </source>
</evidence>
<keyword evidence="1" id="KW-0812">Transmembrane</keyword>